<dbReference type="Gene3D" id="3.30.70.1320">
    <property type="entry name" value="Multidrug efflux transporter AcrB pore domain like"/>
    <property type="match status" value="1"/>
</dbReference>
<dbReference type="Gene3D" id="3.30.70.1440">
    <property type="entry name" value="Multidrug efflux transporter AcrB pore domain"/>
    <property type="match status" value="1"/>
</dbReference>
<feature type="transmembrane region" description="Helical" evidence="1">
    <location>
        <begin position="431"/>
        <end position="452"/>
    </location>
</feature>
<keyword evidence="1" id="KW-1133">Transmembrane helix</keyword>
<dbReference type="PANTHER" id="PTHR32063">
    <property type="match status" value="1"/>
</dbReference>
<dbReference type="Gene3D" id="1.20.1640.10">
    <property type="entry name" value="Multidrug efflux transporter AcrB transmembrane domain"/>
    <property type="match status" value="2"/>
</dbReference>
<dbReference type="Pfam" id="PF00873">
    <property type="entry name" value="ACR_tran"/>
    <property type="match status" value="1"/>
</dbReference>
<feature type="transmembrane region" description="Helical" evidence="1">
    <location>
        <begin position="879"/>
        <end position="898"/>
    </location>
</feature>
<dbReference type="InterPro" id="IPR027463">
    <property type="entry name" value="AcrB_DN_DC_subdom"/>
</dbReference>
<feature type="transmembrane region" description="Helical" evidence="1">
    <location>
        <begin position="12"/>
        <end position="29"/>
    </location>
</feature>
<dbReference type="Gene3D" id="3.30.2090.10">
    <property type="entry name" value="Multidrug efflux transporter AcrB TolC docking domain, DN and DC subdomains"/>
    <property type="match status" value="2"/>
</dbReference>
<dbReference type="EMBL" id="QFXE01000018">
    <property type="protein sequence ID" value="RDH83576.1"/>
    <property type="molecule type" value="Genomic_DNA"/>
</dbReference>
<accession>A0A370DHD9</accession>
<organism evidence="2 3">
    <name type="scientific">endosymbiont of Escarpia spicata</name>
    <dbReference type="NCBI Taxonomy" id="2200908"/>
    <lineage>
        <taxon>Bacteria</taxon>
        <taxon>Pseudomonadati</taxon>
        <taxon>Pseudomonadota</taxon>
        <taxon>Gammaproteobacteria</taxon>
        <taxon>sulfur-oxidizing symbionts</taxon>
    </lineage>
</organism>
<dbReference type="PRINTS" id="PR00702">
    <property type="entry name" value="ACRIFLAVINRP"/>
</dbReference>
<evidence type="ECO:0000313" key="2">
    <source>
        <dbReference type="EMBL" id="RDH83576.1"/>
    </source>
</evidence>
<feature type="transmembrane region" description="Helical" evidence="1">
    <location>
        <begin position="527"/>
        <end position="545"/>
    </location>
</feature>
<feature type="transmembrane region" description="Helical" evidence="1">
    <location>
        <begin position="359"/>
        <end position="380"/>
    </location>
</feature>
<keyword evidence="1" id="KW-0812">Transmembrane</keyword>
<dbReference type="PANTHER" id="PTHR32063:SF0">
    <property type="entry name" value="SWARMING MOTILITY PROTEIN SWRC"/>
    <property type="match status" value="1"/>
</dbReference>
<sequence>MNLPAFSIKNHVLTYMLSLVLILFGVISYNRIGVDQLPEIEFPMLSVSTVLPGGDPSIIDASVTNIIESAVNSISGIETIQSSSLAGVSVVVVQFDLSKDIDTAFNEMQAKINEVIRLLPNDTETPIVKKVEVGGTPVMWLSLQGDRTLQQLNLYAKNIIKKRLETVSGVGNVLIAGERQRTIRINLDIHRMAGLGIAVDDVIGAFQREHIKLPGGFVVSSDREQQLKLDLEYHDLHALENLIVSYRDHLPVYLHEVADIKDGLEDFRRFASYNGTPAVGLGLIKISGANTVAIIEEVKRRLDSEIQPQLPPGMKLEIVVDDADLITAIVEGLKTHLFEGTLLAALVVWLFLKSMRSTLIVATAIPVSLLGAVAAIYFAGYTFNTMTMLGLLLLIGVVVDDAIVVLENIFRHMTKDPDTAPEVHAIQGTSQVMFAILAATFTLVSLFGAVVFMEGIIGRFIGSFAVVVVFGVMVSLFVSVTLTPMLCAKYLRVKTSHGLIYRVLESIFQGMERLYKAVLGFAVHQRLLVIVLAASTVYASGWFMGQLGKGFMPEEDQARFIVSLKTPLGSSIEYTRDRLHRVENILKQYDEIYGLFSTIGTGDRGQVNQGEIYVSLIPREQRKLHQTKIIEKVRLDLAKIPGVKAFAAPVPIVGGQRGEPLQFVLKGPNLEKVAALSTTLTNRLQQIPVIGPLDTDLQLEMPELKLVPDREKTRDAGLDAQTVGSALRVLVGGLDVAKYNDEPGDGERYDIRLKTDPGTMTYTGELQHIYMRNSSGQLVRLDSVAQFESGLGPATIGRYNLQYAATFFATPTIPEGDASVIVLDEAKKLLPTGYQVELIGRAKEFSKTVGYITFAFATGLILVYMTLASQFNSFIQPLIVMVAQPLAIIGGIFGLWLAGHSLNIYSMIGLVLLVGLVAKNSILLIDLTNQMRAEGKPINEALLESLPLRLRPVLMTSLTVILSMIPAAMGIGAGADTNAPLAVAVIGGMVSSTLLTLIVVPAVYSLVENGLERLRHQMHKKPPPEQTH</sequence>
<dbReference type="SUPFAM" id="SSF82866">
    <property type="entry name" value="Multidrug efflux transporter AcrB transmembrane domain"/>
    <property type="match status" value="2"/>
</dbReference>
<feature type="transmembrane region" description="Helical" evidence="1">
    <location>
        <begin position="904"/>
        <end position="925"/>
    </location>
</feature>
<dbReference type="GO" id="GO:0005886">
    <property type="term" value="C:plasma membrane"/>
    <property type="evidence" value="ECO:0007669"/>
    <property type="project" value="TreeGrafter"/>
</dbReference>
<feature type="transmembrane region" description="Helical" evidence="1">
    <location>
        <begin position="953"/>
        <end position="975"/>
    </location>
</feature>
<comment type="caution">
    <text evidence="2">The sequence shown here is derived from an EMBL/GenBank/DDBJ whole genome shotgun (WGS) entry which is preliminary data.</text>
</comment>
<keyword evidence="1" id="KW-0472">Membrane</keyword>
<feature type="transmembrane region" description="Helical" evidence="1">
    <location>
        <begin position="849"/>
        <end position="867"/>
    </location>
</feature>
<evidence type="ECO:0000313" key="3">
    <source>
        <dbReference type="Proteomes" id="UP000254771"/>
    </source>
</evidence>
<feature type="transmembrane region" description="Helical" evidence="1">
    <location>
        <begin position="335"/>
        <end position="352"/>
    </location>
</feature>
<gene>
    <name evidence="2" type="ORF">DIZ78_13755</name>
</gene>
<dbReference type="InterPro" id="IPR001036">
    <property type="entry name" value="Acrflvin-R"/>
</dbReference>
<dbReference type="Proteomes" id="UP000254771">
    <property type="component" value="Unassembled WGS sequence"/>
</dbReference>
<dbReference type="SUPFAM" id="SSF82693">
    <property type="entry name" value="Multidrug efflux transporter AcrB pore domain, PN1, PN2, PC1 and PC2 subdomains"/>
    <property type="match status" value="3"/>
</dbReference>
<dbReference type="Gene3D" id="3.30.70.1430">
    <property type="entry name" value="Multidrug efflux transporter AcrB pore domain"/>
    <property type="match status" value="2"/>
</dbReference>
<feature type="transmembrane region" description="Helical" evidence="1">
    <location>
        <begin position="464"/>
        <end position="487"/>
    </location>
</feature>
<protein>
    <submittedName>
        <fullName evidence="2">AcrB/AcrD/AcrF family protein</fullName>
    </submittedName>
</protein>
<name>A0A370DHD9_9GAMM</name>
<dbReference type="GO" id="GO:0042910">
    <property type="term" value="F:xenobiotic transmembrane transporter activity"/>
    <property type="evidence" value="ECO:0007669"/>
    <property type="project" value="TreeGrafter"/>
</dbReference>
<dbReference type="SUPFAM" id="SSF82714">
    <property type="entry name" value="Multidrug efflux transporter AcrB TolC docking domain, DN and DC subdomains"/>
    <property type="match status" value="2"/>
</dbReference>
<evidence type="ECO:0000256" key="1">
    <source>
        <dbReference type="SAM" id="Phobius"/>
    </source>
</evidence>
<reference evidence="2 3" key="1">
    <citation type="journal article" date="2018" name="ISME J.">
        <title>Endosymbiont genomes yield clues of tubeworm success.</title>
        <authorList>
            <person name="Li Y."/>
            <person name="Liles M.R."/>
            <person name="Halanych K.M."/>
        </authorList>
    </citation>
    <scope>NUCLEOTIDE SEQUENCE [LARGE SCALE GENOMIC DNA]</scope>
    <source>
        <strain evidence="2">A1462</strain>
    </source>
</reference>
<dbReference type="AlphaFoldDB" id="A0A370DHD9"/>
<feature type="transmembrane region" description="Helical" evidence="1">
    <location>
        <begin position="386"/>
        <end position="410"/>
    </location>
</feature>
<proteinExistence type="predicted"/>
<feature type="transmembrane region" description="Helical" evidence="1">
    <location>
        <begin position="981"/>
        <end position="1007"/>
    </location>
</feature>
<keyword evidence="3" id="KW-1185">Reference proteome</keyword>